<evidence type="ECO:0000256" key="6">
    <source>
        <dbReference type="ARBA" id="ARBA00022679"/>
    </source>
</evidence>
<evidence type="ECO:0000256" key="8">
    <source>
        <dbReference type="ARBA" id="ARBA00022723"/>
    </source>
</evidence>
<sequence>MTLTRYVVGSFAVAAGLVYHALKTREQYFPAMLYLSTSKLSVVVMGNLMFALTLCLGHLLKSIFLGQLREAEVERLYERSKDAIMETCLAMTIFREEFNMKFVVMFVTLLFVKIFHWLCSDRVEYVETSPSTTRLAHLRVCTLAACLLALDLTMLQYAVTETLRVGPSVLLLFGFEYIILASRVVATSCKYLIFAIDTWREGRWDEKGTYVFYLELVTDLLHLFVYFCFFIIIFAYYGLPIHLVRDLYMTFRNFNRRVKAFIQYRRVTANLNERFPDATTEELEALDDSCIICRDDMSVDAPGGARPKKLPCGHIFHLRCLRTWMERQQACPTCRAPVEPED</sequence>
<dbReference type="FunCoup" id="C1EA87">
    <property type="interactions" value="1418"/>
</dbReference>
<dbReference type="Pfam" id="PF25563">
    <property type="entry name" value="TPR_SYVN1_N"/>
    <property type="match status" value="1"/>
</dbReference>
<keyword evidence="19" id="KW-1185">Reference proteome</keyword>
<feature type="domain" description="RING-type" evidence="17">
    <location>
        <begin position="290"/>
        <end position="335"/>
    </location>
</feature>
<dbReference type="InterPro" id="IPR001841">
    <property type="entry name" value="Znf_RING"/>
</dbReference>
<dbReference type="KEGG" id="mis:MICPUN_68019"/>
<dbReference type="Gene3D" id="3.30.40.10">
    <property type="entry name" value="Zinc/RING finger domain, C3HC4 (zinc finger)"/>
    <property type="match status" value="1"/>
</dbReference>
<comment type="catalytic activity">
    <reaction evidence="1">
        <text>S-ubiquitinyl-[E2 ubiquitin-conjugating enzyme]-L-cysteine + [acceptor protein]-L-lysine = [E2 ubiquitin-conjugating enzyme]-L-cysteine + N(6)-ubiquitinyl-[acceptor protein]-L-lysine.</text>
        <dbReference type="EC" id="2.3.2.27"/>
    </reaction>
</comment>
<dbReference type="eggNOG" id="KOG0802">
    <property type="taxonomic scope" value="Eukaryota"/>
</dbReference>
<evidence type="ECO:0000256" key="2">
    <source>
        <dbReference type="ARBA" id="ARBA00004477"/>
    </source>
</evidence>
<feature type="transmembrane region" description="Helical" evidence="16">
    <location>
        <begin position="6"/>
        <end position="22"/>
    </location>
</feature>
<protein>
    <recommendedName>
        <fullName evidence="5">RING-type E3 ubiquitin transferase</fullName>
        <ecNumber evidence="5">2.3.2.27</ecNumber>
    </recommendedName>
</protein>
<comment type="similarity">
    <text evidence="4">Belongs to the HRD1 family.</text>
</comment>
<evidence type="ECO:0000313" key="19">
    <source>
        <dbReference type="Proteomes" id="UP000002009"/>
    </source>
</evidence>
<evidence type="ECO:0000256" key="3">
    <source>
        <dbReference type="ARBA" id="ARBA00004906"/>
    </source>
</evidence>
<dbReference type="Proteomes" id="UP000002009">
    <property type="component" value="Chromosome 7"/>
</dbReference>
<dbReference type="InParanoid" id="C1EA87"/>
<evidence type="ECO:0000256" key="1">
    <source>
        <dbReference type="ARBA" id="ARBA00000900"/>
    </source>
</evidence>
<feature type="non-terminal residue" evidence="18">
    <location>
        <position position="342"/>
    </location>
</feature>
<dbReference type="GO" id="GO:0005789">
    <property type="term" value="C:endoplasmic reticulum membrane"/>
    <property type="evidence" value="ECO:0007669"/>
    <property type="project" value="UniProtKB-SubCell"/>
</dbReference>
<dbReference type="CDD" id="cd16479">
    <property type="entry name" value="RING-H2_synoviolin"/>
    <property type="match status" value="1"/>
</dbReference>
<dbReference type="InterPro" id="IPR058051">
    <property type="entry name" value="Znf_RING_synoviolin"/>
</dbReference>
<reference evidence="18 19" key="1">
    <citation type="journal article" date="2009" name="Science">
        <title>Green evolution and dynamic adaptations revealed by genomes of the marine picoeukaryotes Micromonas.</title>
        <authorList>
            <person name="Worden A.Z."/>
            <person name="Lee J.H."/>
            <person name="Mock T."/>
            <person name="Rouze P."/>
            <person name="Simmons M.P."/>
            <person name="Aerts A.L."/>
            <person name="Allen A.E."/>
            <person name="Cuvelier M.L."/>
            <person name="Derelle E."/>
            <person name="Everett M.V."/>
            <person name="Foulon E."/>
            <person name="Grimwood J."/>
            <person name="Gundlach H."/>
            <person name="Henrissat B."/>
            <person name="Napoli C."/>
            <person name="McDonald S.M."/>
            <person name="Parker M.S."/>
            <person name="Rombauts S."/>
            <person name="Salamov A."/>
            <person name="Von Dassow P."/>
            <person name="Badger J.H."/>
            <person name="Coutinho P.M."/>
            <person name="Demir E."/>
            <person name="Dubchak I."/>
            <person name="Gentemann C."/>
            <person name="Eikrem W."/>
            <person name="Gready J.E."/>
            <person name="John U."/>
            <person name="Lanier W."/>
            <person name="Lindquist E.A."/>
            <person name="Lucas S."/>
            <person name="Mayer K.F."/>
            <person name="Moreau H."/>
            <person name="Not F."/>
            <person name="Otillar R."/>
            <person name="Panaud O."/>
            <person name="Pangilinan J."/>
            <person name="Paulsen I."/>
            <person name="Piegu B."/>
            <person name="Poliakov A."/>
            <person name="Robbens S."/>
            <person name="Schmutz J."/>
            <person name="Toulza E."/>
            <person name="Wyss T."/>
            <person name="Zelensky A."/>
            <person name="Zhou K."/>
            <person name="Armbrust E.V."/>
            <person name="Bhattacharya D."/>
            <person name="Goodenough U.W."/>
            <person name="Van de Peer Y."/>
            <person name="Grigoriev I.V."/>
        </authorList>
    </citation>
    <scope>NUCLEOTIDE SEQUENCE [LARGE SCALE GENOMIC DNA]</scope>
    <source>
        <strain evidence="19">RCC299 / NOUM17</strain>
    </source>
</reference>
<evidence type="ECO:0000256" key="15">
    <source>
        <dbReference type="PROSITE-ProRule" id="PRU00175"/>
    </source>
</evidence>
<evidence type="ECO:0000256" key="4">
    <source>
        <dbReference type="ARBA" id="ARBA00010089"/>
    </source>
</evidence>
<dbReference type="GO" id="GO:0008270">
    <property type="term" value="F:zinc ion binding"/>
    <property type="evidence" value="ECO:0007669"/>
    <property type="project" value="UniProtKB-KW"/>
</dbReference>
<evidence type="ECO:0000256" key="7">
    <source>
        <dbReference type="ARBA" id="ARBA00022692"/>
    </source>
</evidence>
<keyword evidence="7 16" id="KW-0812">Transmembrane</keyword>
<keyword evidence="11" id="KW-0256">Endoplasmic reticulum</keyword>
<dbReference type="GO" id="GO:0043161">
    <property type="term" value="P:proteasome-mediated ubiquitin-dependent protein catabolic process"/>
    <property type="evidence" value="ECO:0007669"/>
    <property type="project" value="TreeGrafter"/>
</dbReference>
<dbReference type="RefSeq" id="XP_002503557.1">
    <property type="nucleotide sequence ID" value="XM_002503511.1"/>
</dbReference>
<dbReference type="GO" id="GO:0061630">
    <property type="term" value="F:ubiquitin protein ligase activity"/>
    <property type="evidence" value="ECO:0007669"/>
    <property type="project" value="UniProtKB-EC"/>
</dbReference>
<evidence type="ECO:0000256" key="14">
    <source>
        <dbReference type="ARBA" id="ARBA00023136"/>
    </source>
</evidence>
<feature type="transmembrane region" description="Helical" evidence="16">
    <location>
        <begin position="102"/>
        <end position="119"/>
    </location>
</feature>
<dbReference type="GeneID" id="8244848"/>
<evidence type="ECO:0000256" key="16">
    <source>
        <dbReference type="SAM" id="Phobius"/>
    </source>
</evidence>
<dbReference type="Pfam" id="PF13639">
    <property type="entry name" value="zf-RING_2"/>
    <property type="match status" value="1"/>
</dbReference>
<keyword evidence="14 16" id="KW-0472">Membrane</keyword>
<name>C1EA87_MICCC</name>
<dbReference type="InterPro" id="IPR013083">
    <property type="entry name" value="Znf_RING/FYVE/PHD"/>
</dbReference>
<dbReference type="SUPFAM" id="SSF57850">
    <property type="entry name" value="RING/U-box"/>
    <property type="match status" value="1"/>
</dbReference>
<feature type="transmembrane region" description="Helical" evidence="16">
    <location>
        <begin position="220"/>
        <end position="239"/>
    </location>
</feature>
<evidence type="ECO:0000256" key="12">
    <source>
        <dbReference type="ARBA" id="ARBA00022833"/>
    </source>
</evidence>
<dbReference type="PROSITE" id="PS50089">
    <property type="entry name" value="ZF_RING_2"/>
    <property type="match status" value="1"/>
</dbReference>
<evidence type="ECO:0000256" key="9">
    <source>
        <dbReference type="ARBA" id="ARBA00022771"/>
    </source>
</evidence>
<feature type="transmembrane region" description="Helical" evidence="16">
    <location>
        <begin position="140"/>
        <end position="159"/>
    </location>
</feature>
<dbReference type="SMART" id="SM00184">
    <property type="entry name" value="RING"/>
    <property type="match status" value="1"/>
</dbReference>
<dbReference type="InterPro" id="IPR050731">
    <property type="entry name" value="HRD1_E3_ubiq-ligases"/>
</dbReference>
<dbReference type="PANTHER" id="PTHR22763">
    <property type="entry name" value="RING ZINC FINGER PROTEIN"/>
    <property type="match status" value="1"/>
</dbReference>
<evidence type="ECO:0000256" key="11">
    <source>
        <dbReference type="ARBA" id="ARBA00022824"/>
    </source>
</evidence>
<evidence type="ECO:0000259" key="17">
    <source>
        <dbReference type="PROSITE" id="PS50089"/>
    </source>
</evidence>
<dbReference type="InterPro" id="IPR057992">
    <property type="entry name" value="TPR_SYVN1_N"/>
</dbReference>
<dbReference type="EC" id="2.3.2.27" evidence="5"/>
<gene>
    <name evidence="18" type="ORF">MICPUN_68019</name>
</gene>
<keyword evidence="8" id="KW-0479">Metal-binding</keyword>
<evidence type="ECO:0000256" key="13">
    <source>
        <dbReference type="ARBA" id="ARBA00022989"/>
    </source>
</evidence>
<keyword evidence="10" id="KW-0833">Ubl conjugation pathway</keyword>
<proteinExistence type="inferred from homology"/>
<dbReference type="STRING" id="296587.C1EA87"/>
<evidence type="ECO:0000256" key="10">
    <source>
        <dbReference type="ARBA" id="ARBA00022786"/>
    </source>
</evidence>
<dbReference type="PANTHER" id="PTHR22763:SF184">
    <property type="entry name" value="E3 UBIQUITIN-PROTEIN LIGASE SYNOVIOLIN"/>
    <property type="match status" value="1"/>
</dbReference>
<keyword evidence="9 15" id="KW-0863">Zinc-finger</keyword>
<dbReference type="EMBL" id="CP001328">
    <property type="protein sequence ID" value="ACO64815.1"/>
    <property type="molecule type" value="Genomic_DNA"/>
</dbReference>
<dbReference type="OrthoDB" id="7759664at2759"/>
<evidence type="ECO:0000256" key="5">
    <source>
        <dbReference type="ARBA" id="ARBA00012483"/>
    </source>
</evidence>
<comment type="pathway">
    <text evidence="3">Protein modification; protein ubiquitination.</text>
</comment>
<dbReference type="OMA" id="LYFYTFP"/>
<organism evidence="18 19">
    <name type="scientific">Micromonas commoda (strain RCC299 / NOUM17 / CCMP2709)</name>
    <name type="common">Picoplanktonic green alga</name>
    <dbReference type="NCBI Taxonomy" id="296587"/>
    <lineage>
        <taxon>Eukaryota</taxon>
        <taxon>Viridiplantae</taxon>
        <taxon>Chlorophyta</taxon>
        <taxon>Mamiellophyceae</taxon>
        <taxon>Mamiellales</taxon>
        <taxon>Mamiellaceae</taxon>
        <taxon>Micromonas</taxon>
    </lineage>
</organism>
<feature type="transmembrane region" description="Helical" evidence="16">
    <location>
        <begin position="42"/>
        <end position="60"/>
    </location>
</feature>
<dbReference type="GO" id="GO:0036503">
    <property type="term" value="P:ERAD pathway"/>
    <property type="evidence" value="ECO:0007669"/>
    <property type="project" value="TreeGrafter"/>
</dbReference>
<comment type="subcellular location">
    <subcellularLocation>
        <location evidence="2">Endoplasmic reticulum membrane</location>
        <topology evidence="2">Multi-pass membrane protein</topology>
    </subcellularLocation>
</comment>
<accession>C1EA87</accession>
<evidence type="ECO:0000313" key="18">
    <source>
        <dbReference type="EMBL" id="ACO64815.1"/>
    </source>
</evidence>
<keyword evidence="12" id="KW-0862">Zinc</keyword>
<keyword evidence="6" id="KW-0808">Transferase</keyword>
<dbReference type="AlphaFoldDB" id="C1EA87"/>
<keyword evidence="13 16" id="KW-1133">Transmembrane helix</keyword>